<dbReference type="AlphaFoldDB" id="A0A371RLC9"/>
<comment type="caution">
    <text evidence="4">The sequence shown here is derived from an EMBL/GenBank/DDBJ whole genome shotgun (WGS) entry which is preliminary data.</text>
</comment>
<comment type="similarity">
    <text evidence="1 3">Belongs to the short-chain dehydrogenases/reductases (SDR) family.</text>
</comment>
<reference evidence="4 5" key="1">
    <citation type="submission" date="2018-08" db="EMBL/GenBank/DDBJ databases">
        <title>Parvularcula sp. SM1705, isolated from surface water of the South Sea China.</title>
        <authorList>
            <person name="Sun L."/>
        </authorList>
    </citation>
    <scope>NUCLEOTIDE SEQUENCE [LARGE SCALE GENOMIC DNA]</scope>
    <source>
        <strain evidence="4 5">SM1705</strain>
    </source>
</reference>
<dbReference type="EMBL" id="QUQO01000001">
    <property type="protein sequence ID" value="RFB06270.1"/>
    <property type="molecule type" value="Genomic_DNA"/>
</dbReference>
<dbReference type="Pfam" id="PF00106">
    <property type="entry name" value="adh_short"/>
    <property type="match status" value="1"/>
</dbReference>
<evidence type="ECO:0000256" key="2">
    <source>
        <dbReference type="ARBA" id="ARBA00023002"/>
    </source>
</evidence>
<name>A0A371RLC9_9PROT</name>
<evidence type="ECO:0000313" key="5">
    <source>
        <dbReference type="Proteomes" id="UP000264589"/>
    </source>
</evidence>
<keyword evidence="5" id="KW-1185">Reference proteome</keyword>
<dbReference type="InterPro" id="IPR051687">
    <property type="entry name" value="Peroxisomal_Beta-Oxidation"/>
</dbReference>
<proteinExistence type="inferred from homology"/>
<evidence type="ECO:0000256" key="3">
    <source>
        <dbReference type="RuleBase" id="RU000363"/>
    </source>
</evidence>
<dbReference type="SUPFAM" id="SSF51735">
    <property type="entry name" value="NAD(P)-binding Rossmann-fold domains"/>
    <property type="match status" value="1"/>
</dbReference>
<dbReference type="Gene3D" id="3.40.50.720">
    <property type="entry name" value="NAD(P)-binding Rossmann-like Domain"/>
    <property type="match status" value="1"/>
</dbReference>
<dbReference type="PANTHER" id="PTHR45024:SF2">
    <property type="entry name" value="SCP2 DOMAIN-CONTAINING PROTEIN"/>
    <property type="match status" value="1"/>
</dbReference>
<keyword evidence="2" id="KW-0560">Oxidoreductase</keyword>
<evidence type="ECO:0000313" key="4">
    <source>
        <dbReference type="EMBL" id="RFB06270.1"/>
    </source>
</evidence>
<dbReference type="GO" id="GO:0016491">
    <property type="term" value="F:oxidoreductase activity"/>
    <property type="evidence" value="ECO:0007669"/>
    <property type="project" value="UniProtKB-KW"/>
</dbReference>
<sequence length="302" mass="31950">MGAASDLIRFDSKVALITGAGAGIGASTALELGKRGARVIINDPASDGRAEAICEEIRHDGGKAVANTMPVGDFDTARLITGFAEETFGPVDILVNNAGISRPGPFWTRTDEEILDVLNVNLTAPYALMRAVWPGMAEKKSGRIVNLCSSAALGSGVSGAYAASKAGLVGLTKDAAIAAKPYGVLVNGVMPSARTALLDNHPDRNFRDWMEKHMPPAFIAKLICWLVSEQNTSTGSIYSAAGGYVSKIAFTESKGIFDAELEPEDLPHLLDRVSDFEDSTLINDQADHEKVVASFFPSPGIR</sequence>
<dbReference type="InterPro" id="IPR036291">
    <property type="entry name" value="NAD(P)-bd_dom_sf"/>
</dbReference>
<dbReference type="RefSeq" id="WP_116392904.1">
    <property type="nucleotide sequence ID" value="NZ_QUQO01000001.1"/>
</dbReference>
<dbReference type="PRINTS" id="PR00080">
    <property type="entry name" value="SDRFAMILY"/>
</dbReference>
<gene>
    <name evidence="4" type="ORF">DX908_13930</name>
</gene>
<dbReference type="InParanoid" id="A0A371RLC9"/>
<organism evidence="4 5">
    <name type="scientific">Parvularcula marina</name>
    <dbReference type="NCBI Taxonomy" id="2292771"/>
    <lineage>
        <taxon>Bacteria</taxon>
        <taxon>Pseudomonadati</taxon>
        <taxon>Pseudomonadota</taxon>
        <taxon>Alphaproteobacteria</taxon>
        <taxon>Parvularculales</taxon>
        <taxon>Parvularculaceae</taxon>
        <taxon>Parvularcula</taxon>
    </lineage>
</organism>
<protein>
    <submittedName>
        <fullName evidence="4">SDR family NAD(P)-dependent oxidoreductase</fullName>
    </submittedName>
</protein>
<dbReference type="PANTHER" id="PTHR45024">
    <property type="entry name" value="DEHYDROGENASES, SHORT CHAIN"/>
    <property type="match status" value="1"/>
</dbReference>
<dbReference type="OrthoDB" id="9804774at2"/>
<dbReference type="Proteomes" id="UP000264589">
    <property type="component" value="Unassembled WGS sequence"/>
</dbReference>
<dbReference type="PRINTS" id="PR00081">
    <property type="entry name" value="GDHRDH"/>
</dbReference>
<evidence type="ECO:0000256" key="1">
    <source>
        <dbReference type="ARBA" id="ARBA00006484"/>
    </source>
</evidence>
<accession>A0A371RLC9</accession>
<dbReference type="InterPro" id="IPR002347">
    <property type="entry name" value="SDR_fam"/>
</dbReference>